<dbReference type="Gene3D" id="1.10.490.10">
    <property type="entry name" value="Globins"/>
    <property type="match status" value="1"/>
</dbReference>
<dbReference type="AlphaFoldDB" id="A0A1M6D559"/>
<evidence type="ECO:0000256" key="4">
    <source>
        <dbReference type="ARBA" id="ARBA00023004"/>
    </source>
</evidence>
<evidence type="ECO:0000256" key="3">
    <source>
        <dbReference type="ARBA" id="ARBA00022723"/>
    </source>
</evidence>
<keyword evidence="1" id="KW-0813">Transport</keyword>
<dbReference type="PANTHER" id="PTHR47366">
    <property type="entry name" value="TWO-ON-TWO HEMOGLOBIN-3"/>
    <property type="match status" value="1"/>
</dbReference>
<gene>
    <name evidence="6" type="ORF">SAMN02745181_0648</name>
</gene>
<dbReference type="OrthoDB" id="9790913at2"/>
<keyword evidence="3" id="KW-0479">Metal-binding</keyword>
<dbReference type="STRING" id="1123071.SAMN02745181_0648"/>
<organism evidence="6 7">
    <name type="scientific">Rubritalea squalenifaciens DSM 18772</name>
    <dbReference type="NCBI Taxonomy" id="1123071"/>
    <lineage>
        <taxon>Bacteria</taxon>
        <taxon>Pseudomonadati</taxon>
        <taxon>Verrucomicrobiota</taxon>
        <taxon>Verrucomicrobiia</taxon>
        <taxon>Verrucomicrobiales</taxon>
        <taxon>Rubritaleaceae</taxon>
        <taxon>Rubritalea</taxon>
    </lineage>
</organism>
<dbReference type="Pfam" id="PF01152">
    <property type="entry name" value="Bac_globin"/>
    <property type="match status" value="1"/>
</dbReference>
<keyword evidence="2" id="KW-0349">Heme</keyword>
<comment type="similarity">
    <text evidence="5">Belongs to the truncated hemoglobin family. Group II subfamily.</text>
</comment>
<evidence type="ECO:0000313" key="6">
    <source>
        <dbReference type="EMBL" id="SHI68387.1"/>
    </source>
</evidence>
<dbReference type="GO" id="GO:0046872">
    <property type="term" value="F:metal ion binding"/>
    <property type="evidence" value="ECO:0007669"/>
    <property type="project" value="UniProtKB-KW"/>
</dbReference>
<evidence type="ECO:0000313" key="7">
    <source>
        <dbReference type="Proteomes" id="UP000184510"/>
    </source>
</evidence>
<dbReference type="GO" id="GO:0019825">
    <property type="term" value="F:oxygen binding"/>
    <property type="evidence" value="ECO:0007669"/>
    <property type="project" value="InterPro"/>
</dbReference>
<name>A0A1M6D559_9BACT</name>
<evidence type="ECO:0000256" key="1">
    <source>
        <dbReference type="ARBA" id="ARBA00022448"/>
    </source>
</evidence>
<dbReference type="GO" id="GO:0020037">
    <property type="term" value="F:heme binding"/>
    <property type="evidence" value="ECO:0007669"/>
    <property type="project" value="InterPro"/>
</dbReference>
<evidence type="ECO:0000256" key="2">
    <source>
        <dbReference type="ARBA" id="ARBA00022617"/>
    </source>
</evidence>
<dbReference type="InterPro" id="IPR009050">
    <property type="entry name" value="Globin-like_sf"/>
</dbReference>
<dbReference type="PANTHER" id="PTHR47366:SF1">
    <property type="entry name" value="TWO-ON-TWO HEMOGLOBIN-3"/>
    <property type="match status" value="1"/>
</dbReference>
<protein>
    <submittedName>
        <fullName evidence="6">Hemoglobin</fullName>
    </submittedName>
</protein>
<dbReference type="Proteomes" id="UP000184510">
    <property type="component" value="Unassembled WGS sequence"/>
</dbReference>
<evidence type="ECO:0000256" key="5">
    <source>
        <dbReference type="ARBA" id="ARBA00034496"/>
    </source>
</evidence>
<dbReference type="EMBL" id="FQYR01000002">
    <property type="protein sequence ID" value="SHI68387.1"/>
    <property type="molecule type" value="Genomic_DNA"/>
</dbReference>
<sequence length="137" mass="15562">MDEESIMNLVGRAGIERMTKAFYAKVKDDDILGPMYPEADMAGAEERLRDFLLFRLAADETYLQKRGHPRLRARHMPFTIGIKERDRWVELMDAAMVEAEIPAEAATALSKFFAQVADFMRNTPEGGGVHFNPRANQ</sequence>
<keyword evidence="7" id="KW-1185">Reference proteome</keyword>
<proteinExistence type="inferred from homology"/>
<dbReference type="RefSeq" id="WP_143158042.1">
    <property type="nucleotide sequence ID" value="NZ_FQYR01000002.1"/>
</dbReference>
<accession>A0A1M6D559</accession>
<dbReference type="InParanoid" id="A0A1M6D559"/>
<dbReference type="InterPro" id="IPR044203">
    <property type="entry name" value="GlbO/GLB3-like"/>
</dbReference>
<dbReference type="GO" id="GO:0005344">
    <property type="term" value="F:oxygen carrier activity"/>
    <property type="evidence" value="ECO:0007669"/>
    <property type="project" value="InterPro"/>
</dbReference>
<dbReference type="SUPFAM" id="SSF46458">
    <property type="entry name" value="Globin-like"/>
    <property type="match status" value="1"/>
</dbReference>
<dbReference type="InterPro" id="IPR001486">
    <property type="entry name" value="Hemoglobin_trunc"/>
</dbReference>
<dbReference type="InterPro" id="IPR012292">
    <property type="entry name" value="Globin/Proto"/>
</dbReference>
<reference evidence="6 7" key="1">
    <citation type="submission" date="2016-11" db="EMBL/GenBank/DDBJ databases">
        <authorList>
            <person name="Jaros S."/>
            <person name="Januszkiewicz K."/>
            <person name="Wedrychowicz H."/>
        </authorList>
    </citation>
    <scope>NUCLEOTIDE SEQUENCE [LARGE SCALE GENOMIC DNA]</scope>
    <source>
        <strain evidence="6 7">DSM 18772</strain>
    </source>
</reference>
<keyword evidence="4" id="KW-0408">Iron</keyword>